<dbReference type="Pfam" id="PF02132">
    <property type="entry name" value="RecR_ZnF"/>
    <property type="match status" value="1"/>
</dbReference>
<dbReference type="AlphaFoldDB" id="A0A1V5SDB0"/>
<evidence type="ECO:0000256" key="2">
    <source>
        <dbReference type="ARBA" id="ARBA00022763"/>
    </source>
</evidence>
<dbReference type="InterPro" id="IPR034137">
    <property type="entry name" value="TOPRIM_RecR"/>
</dbReference>
<dbReference type="Gene3D" id="6.10.250.240">
    <property type="match status" value="1"/>
</dbReference>
<dbReference type="SMART" id="SM00493">
    <property type="entry name" value="TOPRIM"/>
    <property type="match status" value="1"/>
</dbReference>
<name>A0A1V5SDB0_9BACT</name>
<keyword evidence="2 7" id="KW-0227">DNA damage</keyword>
<dbReference type="Pfam" id="PF21176">
    <property type="entry name" value="RecR_HhH"/>
    <property type="match status" value="1"/>
</dbReference>
<evidence type="ECO:0000313" key="9">
    <source>
        <dbReference type="EMBL" id="OQA52191.1"/>
    </source>
</evidence>
<dbReference type="NCBIfam" id="TIGR00615">
    <property type="entry name" value="recR"/>
    <property type="match status" value="1"/>
</dbReference>
<dbReference type="Proteomes" id="UP000485367">
    <property type="component" value="Unassembled WGS sequence"/>
</dbReference>
<keyword evidence="5 7" id="KW-0233">DNA recombination</keyword>
<keyword evidence="3 7" id="KW-0863">Zinc-finger</keyword>
<dbReference type="PROSITE" id="PS01300">
    <property type="entry name" value="RECR"/>
    <property type="match status" value="1"/>
</dbReference>
<feature type="zinc finger region" description="C4-type" evidence="7">
    <location>
        <begin position="56"/>
        <end position="71"/>
    </location>
</feature>
<dbReference type="EMBL" id="MWBO01000041">
    <property type="protein sequence ID" value="OQA52191.1"/>
    <property type="molecule type" value="Genomic_DNA"/>
</dbReference>
<evidence type="ECO:0000256" key="5">
    <source>
        <dbReference type="ARBA" id="ARBA00023172"/>
    </source>
</evidence>
<feature type="domain" description="Toprim" evidence="8">
    <location>
        <begin position="79"/>
        <end position="174"/>
    </location>
</feature>
<dbReference type="HAMAP" id="MF_00017">
    <property type="entry name" value="RecR"/>
    <property type="match status" value="1"/>
</dbReference>
<dbReference type="GO" id="GO:0006281">
    <property type="term" value="P:DNA repair"/>
    <property type="evidence" value="ECO:0007669"/>
    <property type="project" value="UniProtKB-UniRule"/>
</dbReference>
<sequence>MLPKAVQNLIEEFSRLPGIGPKSAARLVFYLLSRHKDDVKNLSVAIERLLDDLVTCKSCFNIADSDPCEICLDENRNRSALCVVEDPLDVISLERAGFDGLYHVLGGVISPINGIGPDDLRIGELIKRLRMSDKIKEVILATNPSLEGEATAVYISDKLSQFDIKITRLARGLPMGGDLEYADELTLSRALEGRKEF</sequence>
<dbReference type="PANTHER" id="PTHR30446:SF0">
    <property type="entry name" value="RECOMBINATION PROTEIN RECR"/>
    <property type="match status" value="1"/>
</dbReference>
<dbReference type="InterPro" id="IPR023627">
    <property type="entry name" value="Rcmb_RecR"/>
</dbReference>
<dbReference type="InterPro" id="IPR006171">
    <property type="entry name" value="TOPRIM_dom"/>
</dbReference>
<dbReference type="GO" id="GO:0006310">
    <property type="term" value="P:DNA recombination"/>
    <property type="evidence" value="ECO:0007669"/>
    <property type="project" value="UniProtKB-UniRule"/>
</dbReference>
<evidence type="ECO:0000256" key="3">
    <source>
        <dbReference type="ARBA" id="ARBA00022771"/>
    </source>
</evidence>
<reference evidence="9" key="1">
    <citation type="submission" date="2017-02" db="EMBL/GenBank/DDBJ databases">
        <title>Delving into the versatile metabolic prowess of the omnipresent phylum Bacteroidetes.</title>
        <authorList>
            <person name="Nobu M.K."/>
            <person name="Mei R."/>
            <person name="Narihiro T."/>
            <person name="Kuroda K."/>
            <person name="Liu W.-T."/>
        </authorList>
    </citation>
    <scope>NUCLEOTIDE SEQUENCE</scope>
    <source>
        <strain evidence="9">ADurb.Bin280</strain>
    </source>
</reference>
<dbReference type="GO" id="GO:0003677">
    <property type="term" value="F:DNA binding"/>
    <property type="evidence" value="ECO:0007669"/>
    <property type="project" value="UniProtKB-UniRule"/>
</dbReference>
<dbReference type="Pfam" id="PF21175">
    <property type="entry name" value="RecR_C"/>
    <property type="match status" value="1"/>
</dbReference>
<dbReference type="Gene3D" id="1.10.8.420">
    <property type="entry name" value="RecR Domain 1"/>
    <property type="match status" value="1"/>
</dbReference>
<proteinExistence type="inferred from homology"/>
<dbReference type="SUPFAM" id="SSF111304">
    <property type="entry name" value="Recombination protein RecR"/>
    <property type="match status" value="1"/>
</dbReference>
<keyword evidence="4 7" id="KW-0862">Zinc</keyword>
<evidence type="ECO:0000256" key="1">
    <source>
        <dbReference type="ARBA" id="ARBA00022723"/>
    </source>
</evidence>
<comment type="function">
    <text evidence="7">May play a role in DNA repair. It seems to be involved in an RecBC-independent recombinational process of DNA repair. It may act with RecF and RecO.</text>
</comment>
<dbReference type="Pfam" id="PF13662">
    <property type="entry name" value="Toprim_4"/>
    <property type="match status" value="1"/>
</dbReference>
<dbReference type="InterPro" id="IPR000093">
    <property type="entry name" value="DNA_Rcmb_RecR"/>
</dbReference>
<organism evidence="9">
    <name type="scientific">candidate division WS2 bacterium ADurb.Bin280</name>
    <dbReference type="NCBI Taxonomy" id="1852829"/>
    <lineage>
        <taxon>Bacteria</taxon>
        <taxon>candidate division WS2</taxon>
    </lineage>
</organism>
<evidence type="ECO:0000256" key="7">
    <source>
        <dbReference type="HAMAP-Rule" id="MF_00017"/>
    </source>
</evidence>
<dbReference type="Gene3D" id="3.40.1360.10">
    <property type="match status" value="1"/>
</dbReference>
<dbReference type="InterPro" id="IPR015967">
    <property type="entry name" value="Rcmb_RecR_Znf"/>
</dbReference>
<keyword evidence="6 7" id="KW-0234">DNA repair</keyword>
<dbReference type="PROSITE" id="PS50880">
    <property type="entry name" value="TOPRIM"/>
    <property type="match status" value="1"/>
</dbReference>
<protein>
    <recommendedName>
        <fullName evidence="7">Recombination protein RecR</fullName>
    </recommendedName>
</protein>
<gene>
    <name evidence="7 9" type="primary">recR</name>
    <name evidence="9" type="ORF">BWY43_00589</name>
</gene>
<keyword evidence="1 7" id="KW-0479">Metal-binding</keyword>
<dbReference type="CDD" id="cd01025">
    <property type="entry name" value="TOPRIM_recR"/>
    <property type="match status" value="1"/>
</dbReference>
<comment type="similarity">
    <text evidence="7">Belongs to the RecR family.</text>
</comment>
<comment type="caution">
    <text evidence="9">The sequence shown here is derived from an EMBL/GenBank/DDBJ whole genome shotgun (WGS) entry which is preliminary data.</text>
</comment>
<dbReference type="PANTHER" id="PTHR30446">
    <property type="entry name" value="RECOMBINATION PROTEIN RECR"/>
    <property type="match status" value="1"/>
</dbReference>
<evidence type="ECO:0000259" key="8">
    <source>
        <dbReference type="PROSITE" id="PS50880"/>
    </source>
</evidence>
<evidence type="ECO:0000256" key="6">
    <source>
        <dbReference type="ARBA" id="ARBA00023204"/>
    </source>
</evidence>
<dbReference type="GO" id="GO:0008270">
    <property type="term" value="F:zinc ion binding"/>
    <property type="evidence" value="ECO:0007669"/>
    <property type="project" value="UniProtKB-KW"/>
</dbReference>
<evidence type="ECO:0000256" key="4">
    <source>
        <dbReference type="ARBA" id="ARBA00022833"/>
    </source>
</evidence>
<accession>A0A1V5SDB0</accession>
<dbReference type="Gene3D" id="3.30.60.80">
    <property type="match status" value="1"/>
</dbReference>